<keyword evidence="3" id="KW-0337">GPI-anchor biosynthesis</keyword>
<evidence type="ECO:0000256" key="9">
    <source>
        <dbReference type="ARBA" id="ARBA00023136"/>
    </source>
</evidence>
<evidence type="ECO:0000256" key="4">
    <source>
        <dbReference type="ARBA" id="ARBA00022676"/>
    </source>
</evidence>
<evidence type="ECO:0008006" key="13">
    <source>
        <dbReference type="Google" id="ProtNLM"/>
    </source>
</evidence>
<evidence type="ECO:0000256" key="3">
    <source>
        <dbReference type="ARBA" id="ARBA00022502"/>
    </source>
</evidence>
<feature type="transmembrane region" description="Helical" evidence="10">
    <location>
        <begin position="210"/>
        <end position="228"/>
    </location>
</feature>
<keyword evidence="6 10" id="KW-0812">Transmembrane</keyword>
<evidence type="ECO:0000256" key="2">
    <source>
        <dbReference type="ARBA" id="ARBA00004687"/>
    </source>
</evidence>
<keyword evidence="4" id="KW-0328">Glycosyltransferase</keyword>
<feature type="transmembrane region" description="Helical" evidence="10">
    <location>
        <begin position="130"/>
        <end position="163"/>
    </location>
</feature>
<keyword evidence="12" id="KW-1185">Reference proteome</keyword>
<comment type="caution">
    <text evidence="11">The sequence shown here is derived from an EMBL/GenBank/DDBJ whole genome shotgun (WGS) entry which is preliminary data.</text>
</comment>
<dbReference type="UniPathway" id="UPA00196"/>
<keyword evidence="5" id="KW-0808">Transferase</keyword>
<comment type="subcellular location">
    <subcellularLocation>
        <location evidence="1">Endoplasmic reticulum membrane</location>
        <topology evidence="1">Multi-pass membrane protein</topology>
    </subcellularLocation>
</comment>
<dbReference type="InterPro" id="IPR007315">
    <property type="entry name" value="PIG-V/Gpi18"/>
</dbReference>
<feature type="transmembrane region" description="Helical" evidence="10">
    <location>
        <begin position="175"/>
        <end position="198"/>
    </location>
</feature>
<evidence type="ECO:0000256" key="10">
    <source>
        <dbReference type="SAM" id="Phobius"/>
    </source>
</evidence>
<evidence type="ECO:0000256" key="1">
    <source>
        <dbReference type="ARBA" id="ARBA00004477"/>
    </source>
</evidence>
<evidence type="ECO:0000256" key="6">
    <source>
        <dbReference type="ARBA" id="ARBA00022692"/>
    </source>
</evidence>
<dbReference type="PANTHER" id="PTHR12468:SF2">
    <property type="entry name" value="GPI MANNOSYLTRANSFERASE 2"/>
    <property type="match status" value="1"/>
</dbReference>
<feature type="transmembrane region" description="Helical" evidence="10">
    <location>
        <begin position="345"/>
        <end position="365"/>
    </location>
</feature>
<evidence type="ECO:0000313" key="12">
    <source>
        <dbReference type="Proteomes" id="UP000400924"/>
    </source>
</evidence>
<dbReference type="EMBL" id="VJZC01000925">
    <property type="protein sequence ID" value="MPY64767.1"/>
    <property type="molecule type" value="Genomic_DNA"/>
</dbReference>
<dbReference type="PANTHER" id="PTHR12468">
    <property type="entry name" value="GPI MANNOSYLTRANSFERASE 2"/>
    <property type="match status" value="1"/>
</dbReference>
<sequence length="371" mass="39825">MKRAARASGFPLAVYAATLLLHLAMLAVMNPPGGPGIRARLLSWDAQWFVAVARDGYSHDFSFTADGLSGGDLAFFPAYPFLVRAVHAVTGLGHQTAALVVAHLALTVALLCVHRLLLDLYGRRTARIALVLLACAQPMALVFLMAYSESLFLALAAAALLAVHRKAWLTAGGLILLAGLTRSVAVALVAALAVAVVLHLRDTRRMTWHPAAALVLASCGTPAYLLWVDRRTGRPGTWFAIQEAGWGTRWDNGASFVDFLVKTLSRGDGWVPVSTALLVLTLLAGTMVAWCDEIWPPLAVYGTVIVITALGQSNFYHSKLRLLIPALVFLIPAARALARARTTTAVVTLTAASLFGSWYGAYMLTTWHYAI</sequence>
<dbReference type="Proteomes" id="UP000400924">
    <property type="component" value="Unassembled WGS sequence"/>
</dbReference>
<proteinExistence type="predicted"/>
<dbReference type="GO" id="GO:0016020">
    <property type="term" value="C:membrane"/>
    <property type="evidence" value="ECO:0007669"/>
    <property type="project" value="GOC"/>
</dbReference>
<reference evidence="11 12" key="1">
    <citation type="submission" date="2019-07" db="EMBL/GenBank/DDBJ databases">
        <title>New species of Amycolatopsis and Streptomyces.</title>
        <authorList>
            <person name="Duangmal K."/>
            <person name="Teo W.F.A."/>
            <person name="Lipun K."/>
        </authorList>
    </citation>
    <scope>NUCLEOTIDE SEQUENCE [LARGE SCALE GENOMIC DNA]</scope>
    <source>
        <strain evidence="11 12">NBRC 106415</strain>
    </source>
</reference>
<dbReference type="OrthoDB" id="151635at2"/>
<comment type="pathway">
    <text evidence="2">Glycolipid biosynthesis; glycosylphosphatidylinositol-anchor biosynthesis.</text>
</comment>
<feature type="transmembrane region" description="Helical" evidence="10">
    <location>
        <begin position="269"/>
        <end position="291"/>
    </location>
</feature>
<feature type="transmembrane region" description="Helical" evidence="10">
    <location>
        <begin position="322"/>
        <end position="338"/>
    </location>
</feature>
<keyword evidence="8 10" id="KW-1133">Transmembrane helix</keyword>
<name>A0A5N8XZJ1_9ACTN</name>
<keyword evidence="9 10" id="KW-0472">Membrane</keyword>
<evidence type="ECO:0000256" key="5">
    <source>
        <dbReference type="ARBA" id="ARBA00022679"/>
    </source>
</evidence>
<dbReference type="GO" id="GO:0004376">
    <property type="term" value="F:GPI mannosyltransferase activity"/>
    <property type="evidence" value="ECO:0007669"/>
    <property type="project" value="InterPro"/>
</dbReference>
<feature type="transmembrane region" description="Helical" evidence="10">
    <location>
        <begin position="298"/>
        <end position="316"/>
    </location>
</feature>
<evidence type="ECO:0000313" key="11">
    <source>
        <dbReference type="EMBL" id="MPY64767.1"/>
    </source>
</evidence>
<feature type="transmembrane region" description="Helical" evidence="10">
    <location>
        <begin position="97"/>
        <end position="118"/>
    </location>
</feature>
<dbReference type="AlphaFoldDB" id="A0A5N8XZJ1"/>
<evidence type="ECO:0000256" key="8">
    <source>
        <dbReference type="ARBA" id="ARBA00022989"/>
    </source>
</evidence>
<accession>A0A5N8XZJ1</accession>
<dbReference type="GO" id="GO:0006506">
    <property type="term" value="P:GPI anchor biosynthetic process"/>
    <property type="evidence" value="ECO:0007669"/>
    <property type="project" value="UniProtKB-UniPathway"/>
</dbReference>
<gene>
    <name evidence="11" type="ORF">FNH08_48755</name>
</gene>
<evidence type="ECO:0000256" key="7">
    <source>
        <dbReference type="ARBA" id="ARBA00022824"/>
    </source>
</evidence>
<feature type="transmembrane region" description="Helical" evidence="10">
    <location>
        <begin position="12"/>
        <end position="29"/>
    </location>
</feature>
<protein>
    <recommendedName>
        <fullName evidence="13">Glycosyltransferase RgtA/B/C/D-like domain-containing protein</fullName>
    </recommendedName>
</protein>
<organism evidence="11 12">
    <name type="scientific">Streptomyces spongiae</name>
    <dbReference type="NCBI Taxonomy" id="565072"/>
    <lineage>
        <taxon>Bacteria</taxon>
        <taxon>Bacillati</taxon>
        <taxon>Actinomycetota</taxon>
        <taxon>Actinomycetes</taxon>
        <taxon>Kitasatosporales</taxon>
        <taxon>Streptomycetaceae</taxon>
        <taxon>Streptomyces</taxon>
    </lineage>
</organism>
<dbReference type="GO" id="GO:0000009">
    <property type="term" value="F:alpha-1,6-mannosyltransferase activity"/>
    <property type="evidence" value="ECO:0007669"/>
    <property type="project" value="InterPro"/>
</dbReference>
<keyword evidence="7" id="KW-0256">Endoplasmic reticulum</keyword>
<dbReference type="RefSeq" id="WP_152778330.1">
    <property type="nucleotide sequence ID" value="NZ_VJZC01000925.1"/>
</dbReference>